<feature type="region of interest" description="Disordered" evidence="6">
    <location>
        <begin position="1"/>
        <end position="146"/>
    </location>
</feature>
<evidence type="ECO:0000313" key="9">
    <source>
        <dbReference type="Proteomes" id="UP001500325"/>
    </source>
</evidence>
<feature type="transmembrane region" description="Helical" evidence="7">
    <location>
        <begin position="465"/>
        <end position="486"/>
    </location>
</feature>
<dbReference type="PANTHER" id="PTHR30250:SF11">
    <property type="entry name" value="O-ANTIGEN TRANSPORTER-RELATED"/>
    <property type="match status" value="1"/>
</dbReference>
<feature type="transmembrane region" description="Helical" evidence="7">
    <location>
        <begin position="154"/>
        <end position="177"/>
    </location>
</feature>
<evidence type="ECO:0000256" key="5">
    <source>
        <dbReference type="ARBA" id="ARBA00023136"/>
    </source>
</evidence>
<proteinExistence type="predicted"/>
<feature type="transmembrane region" description="Helical" evidence="7">
    <location>
        <begin position="256"/>
        <end position="276"/>
    </location>
</feature>
<feature type="compositionally biased region" description="Low complexity" evidence="6">
    <location>
        <begin position="61"/>
        <end position="78"/>
    </location>
</feature>
<evidence type="ECO:0000256" key="2">
    <source>
        <dbReference type="ARBA" id="ARBA00022475"/>
    </source>
</evidence>
<feature type="transmembrane region" description="Helical" evidence="7">
    <location>
        <begin position="536"/>
        <end position="557"/>
    </location>
</feature>
<gene>
    <name evidence="8" type="ORF">GCM10023215_10720</name>
</gene>
<keyword evidence="9" id="KW-1185">Reference proteome</keyword>
<comment type="subcellular location">
    <subcellularLocation>
        <location evidence="1">Cell membrane</location>
        <topology evidence="1">Multi-pass membrane protein</topology>
    </subcellularLocation>
</comment>
<evidence type="ECO:0008006" key="10">
    <source>
        <dbReference type="Google" id="ProtNLM"/>
    </source>
</evidence>
<organism evidence="8 9">
    <name type="scientific">Pseudonocardia yuanmonensis</name>
    <dbReference type="NCBI Taxonomy" id="1095914"/>
    <lineage>
        <taxon>Bacteria</taxon>
        <taxon>Bacillati</taxon>
        <taxon>Actinomycetota</taxon>
        <taxon>Actinomycetes</taxon>
        <taxon>Pseudonocardiales</taxon>
        <taxon>Pseudonocardiaceae</taxon>
        <taxon>Pseudonocardia</taxon>
    </lineage>
</organism>
<keyword evidence="4 7" id="KW-1133">Transmembrane helix</keyword>
<dbReference type="Proteomes" id="UP001500325">
    <property type="component" value="Unassembled WGS sequence"/>
</dbReference>
<sequence>MTRPDSEASTPVSADSAHRREEPDPPPGVRHSPVPDPDRRPAPLFDDAVPGSAGDRRFPSGGTAADRPGGTATGPAAPGTGGAGRGPVGWFDSPPRAHDPPTVELAPGGVAVRHEAPPEGASDGPMPPEPPAGTAKDLGSSDGGSGKRALSDGLSLSISGAVGSLAGFVSWLIAARIMPQEAVGYASAFVSAFLLVAGVAQLNLDSAMMLWMPKAGRKAATLFWRSHLVIIPSCALVGLAYVLLEPLMATTGAGDSLPVWVGGLLFVLAGIGWGLWGVHDFSLIAVGKTWWASWRNIAFAVARIGMLVALGASLGPLGVVLSWVVPIALWTLGSTVVGGIYTRKFAQLSDREWLPTRREAVSFLGPTTLAHWGTVLLFNQVTVIVTQRFGPTTGAAFFIAWQAVMVIDIAAQRFMQSLSAQLARDPENARSHIRASRKRLYVIFLPMILVGVLLARFALEFFGPGYAEAADVLRVLLLGMVARLVISHELGVRQARHDGVGFARLQLLSTAFVIAVVLFIPIGPADASGAHPVEQLMPVAAGYAISQLVCAVAVVVWPRLRRRTPAPA</sequence>
<feature type="transmembrane region" description="Helical" evidence="7">
    <location>
        <begin position="363"/>
        <end position="386"/>
    </location>
</feature>
<dbReference type="PANTHER" id="PTHR30250">
    <property type="entry name" value="PST FAMILY PREDICTED COLANIC ACID TRANSPORTER"/>
    <property type="match status" value="1"/>
</dbReference>
<evidence type="ECO:0000256" key="1">
    <source>
        <dbReference type="ARBA" id="ARBA00004651"/>
    </source>
</evidence>
<comment type="caution">
    <text evidence="8">The sequence shown here is derived from an EMBL/GenBank/DDBJ whole genome shotgun (WGS) entry which is preliminary data.</text>
</comment>
<feature type="transmembrane region" description="Helical" evidence="7">
    <location>
        <begin position="183"/>
        <end position="202"/>
    </location>
</feature>
<evidence type="ECO:0000256" key="3">
    <source>
        <dbReference type="ARBA" id="ARBA00022692"/>
    </source>
</evidence>
<reference evidence="9" key="1">
    <citation type="journal article" date="2019" name="Int. J. Syst. Evol. Microbiol.">
        <title>The Global Catalogue of Microorganisms (GCM) 10K type strain sequencing project: providing services to taxonomists for standard genome sequencing and annotation.</title>
        <authorList>
            <consortium name="The Broad Institute Genomics Platform"/>
            <consortium name="The Broad Institute Genome Sequencing Center for Infectious Disease"/>
            <person name="Wu L."/>
            <person name="Ma J."/>
        </authorList>
    </citation>
    <scope>NUCLEOTIDE SEQUENCE [LARGE SCALE GENOMIC DNA]</scope>
    <source>
        <strain evidence="9">JCM 18055</strain>
    </source>
</reference>
<evidence type="ECO:0000256" key="7">
    <source>
        <dbReference type="SAM" id="Phobius"/>
    </source>
</evidence>
<feature type="transmembrane region" description="Helical" evidence="7">
    <location>
        <begin position="297"/>
        <end position="314"/>
    </location>
</feature>
<protein>
    <recommendedName>
        <fullName evidence="10">O-antigen/teichoic acid export membrane protein</fullName>
    </recommendedName>
</protein>
<feature type="transmembrane region" description="Helical" evidence="7">
    <location>
        <begin position="222"/>
        <end position="244"/>
    </location>
</feature>
<evidence type="ECO:0000256" key="6">
    <source>
        <dbReference type="SAM" id="MobiDB-lite"/>
    </source>
</evidence>
<name>A0ABP8W2D0_9PSEU</name>
<feature type="transmembrane region" description="Helical" evidence="7">
    <location>
        <begin position="440"/>
        <end position="459"/>
    </location>
</feature>
<keyword evidence="2" id="KW-1003">Cell membrane</keyword>
<dbReference type="InterPro" id="IPR050833">
    <property type="entry name" value="Poly_Biosynth_Transport"/>
</dbReference>
<feature type="transmembrane region" description="Helical" evidence="7">
    <location>
        <begin position="392"/>
        <end position="411"/>
    </location>
</feature>
<accession>A0ABP8W2D0</accession>
<feature type="transmembrane region" description="Helical" evidence="7">
    <location>
        <begin position="320"/>
        <end position="342"/>
    </location>
</feature>
<keyword evidence="5 7" id="KW-0472">Membrane</keyword>
<evidence type="ECO:0000256" key="4">
    <source>
        <dbReference type="ARBA" id="ARBA00022989"/>
    </source>
</evidence>
<evidence type="ECO:0000313" key="8">
    <source>
        <dbReference type="EMBL" id="GAA4679473.1"/>
    </source>
</evidence>
<keyword evidence="3 7" id="KW-0812">Transmembrane</keyword>
<feature type="transmembrane region" description="Helical" evidence="7">
    <location>
        <begin position="507"/>
        <end position="524"/>
    </location>
</feature>
<dbReference type="EMBL" id="BAABIC010000003">
    <property type="protein sequence ID" value="GAA4679473.1"/>
    <property type="molecule type" value="Genomic_DNA"/>
</dbReference>